<dbReference type="Pfam" id="PF12514">
    <property type="entry name" value="DUF3718"/>
    <property type="match status" value="1"/>
</dbReference>
<evidence type="ECO:0008006" key="4">
    <source>
        <dbReference type="Google" id="ProtNLM"/>
    </source>
</evidence>
<reference evidence="2 3" key="1">
    <citation type="submission" date="2023-03" db="EMBL/GenBank/DDBJ databases">
        <title>Thalassotalea loyana LMG 22536T draft genome sequence.</title>
        <authorList>
            <person name="Sawabe T."/>
        </authorList>
    </citation>
    <scope>NUCLEOTIDE SEQUENCE [LARGE SCALE GENOMIC DNA]</scope>
    <source>
        <strain evidence="2 3">LMG 22536</strain>
    </source>
</reference>
<dbReference type="EMBL" id="BSSV01000010">
    <property type="protein sequence ID" value="GLX87276.1"/>
    <property type="molecule type" value="Genomic_DNA"/>
</dbReference>
<proteinExistence type="predicted"/>
<keyword evidence="3" id="KW-1185">Reference proteome</keyword>
<accession>A0ABQ6HK48</accession>
<evidence type="ECO:0000313" key="2">
    <source>
        <dbReference type="EMBL" id="GLX87276.1"/>
    </source>
</evidence>
<dbReference type="InterPro" id="IPR022193">
    <property type="entry name" value="DUF3718"/>
</dbReference>
<comment type="caution">
    <text evidence="2">The sequence shown here is derived from an EMBL/GenBank/DDBJ whole genome shotgun (WGS) entry which is preliminary data.</text>
</comment>
<gene>
    <name evidence="2" type="ORF">tloyanaT_35290</name>
</gene>
<name>A0ABQ6HK48_9GAMM</name>
<evidence type="ECO:0000313" key="3">
    <source>
        <dbReference type="Proteomes" id="UP001157134"/>
    </source>
</evidence>
<feature type="signal peptide" evidence="1">
    <location>
        <begin position="1"/>
        <end position="19"/>
    </location>
</feature>
<organism evidence="2 3">
    <name type="scientific">Thalassotalea loyana</name>
    <dbReference type="NCBI Taxonomy" id="280483"/>
    <lineage>
        <taxon>Bacteria</taxon>
        <taxon>Pseudomonadati</taxon>
        <taxon>Pseudomonadota</taxon>
        <taxon>Gammaproteobacteria</taxon>
        <taxon>Alteromonadales</taxon>
        <taxon>Colwelliaceae</taxon>
        <taxon>Thalassotalea</taxon>
    </lineage>
</organism>
<protein>
    <recommendedName>
        <fullName evidence="4">DUF3718 domain-containing protein</fullName>
    </recommendedName>
</protein>
<sequence>MKKLMLIGSLIAVCTSASASPFTFVAADKSEETKLCVLAVSNQLKALKQSLRRYGDYGVTHTINAIKCNDQSLAKFAHNYYAVDTFTYLNKRSHNSNRVNARVTISDIAQASIKPITVYISAAPN</sequence>
<dbReference type="Proteomes" id="UP001157134">
    <property type="component" value="Unassembled WGS sequence"/>
</dbReference>
<feature type="chain" id="PRO_5047046545" description="DUF3718 domain-containing protein" evidence="1">
    <location>
        <begin position="20"/>
        <end position="125"/>
    </location>
</feature>
<keyword evidence="1" id="KW-0732">Signal</keyword>
<evidence type="ECO:0000256" key="1">
    <source>
        <dbReference type="SAM" id="SignalP"/>
    </source>
</evidence>